<dbReference type="InterPro" id="IPR008979">
    <property type="entry name" value="Galactose-bd-like_sf"/>
</dbReference>
<protein>
    <recommendedName>
        <fullName evidence="6">Thioredoxin-like protein 1</fullName>
    </recommendedName>
</protein>
<evidence type="ECO:0000256" key="1">
    <source>
        <dbReference type="ARBA" id="ARBA00023157"/>
    </source>
</evidence>
<dbReference type="AlphaFoldDB" id="A0A7M7MGU8"/>
<evidence type="ECO:0000259" key="3">
    <source>
        <dbReference type="PROSITE" id="PS51532"/>
    </source>
</evidence>
<dbReference type="PANTHER" id="PTHR46115">
    <property type="entry name" value="THIOREDOXIN-LIKE PROTEIN 1"/>
    <property type="match status" value="1"/>
</dbReference>
<reference evidence="4" key="1">
    <citation type="submission" date="2021-01" db="UniProtKB">
        <authorList>
            <consortium name="EnsemblMetazoa"/>
        </authorList>
    </citation>
    <scope>IDENTIFICATION</scope>
</reference>
<dbReference type="InterPro" id="IPR013766">
    <property type="entry name" value="Thioredoxin_domain"/>
</dbReference>
<evidence type="ECO:0008006" key="6">
    <source>
        <dbReference type="Google" id="ProtNLM"/>
    </source>
</evidence>
<dbReference type="GeneID" id="111250280"/>
<dbReference type="Gene3D" id="2.60.120.470">
    <property type="entry name" value="PITH domain"/>
    <property type="match status" value="1"/>
</dbReference>
<dbReference type="PRINTS" id="PR00421">
    <property type="entry name" value="THIOREDOXIN"/>
</dbReference>
<dbReference type="EnsemblMetazoa" id="XM_022805258">
    <property type="protein sequence ID" value="XP_022660993"/>
    <property type="gene ID" value="LOC111250280"/>
</dbReference>
<dbReference type="Proteomes" id="UP000594260">
    <property type="component" value="Unplaced"/>
</dbReference>
<organism evidence="4 5">
    <name type="scientific">Varroa destructor</name>
    <name type="common">Honeybee mite</name>
    <dbReference type="NCBI Taxonomy" id="109461"/>
    <lineage>
        <taxon>Eukaryota</taxon>
        <taxon>Metazoa</taxon>
        <taxon>Ecdysozoa</taxon>
        <taxon>Arthropoda</taxon>
        <taxon>Chelicerata</taxon>
        <taxon>Arachnida</taxon>
        <taxon>Acari</taxon>
        <taxon>Parasitiformes</taxon>
        <taxon>Mesostigmata</taxon>
        <taxon>Gamasina</taxon>
        <taxon>Dermanyssoidea</taxon>
        <taxon>Varroidae</taxon>
        <taxon>Varroa</taxon>
    </lineage>
</organism>
<dbReference type="PROSITE" id="PS51532">
    <property type="entry name" value="PITH"/>
    <property type="match status" value="1"/>
</dbReference>
<dbReference type="Pfam" id="PF00085">
    <property type="entry name" value="Thioredoxin"/>
    <property type="match status" value="1"/>
</dbReference>
<dbReference type="CTD" id="38646"/>
<dbReference type="PROSITE" id="PS00194">
    <property type="entry name" value="THIOREDOXIN_1"/>
    <property type="match status" value="1"/>
</dbReference>
<dbReference type="RefSeq" id="XP_022660993.1">
    <property type="nucleotide sequence ID" value="XM_022805258.1"/>
</dbReference>
<dbReference type="Gene3D" id="3.40.30.10">
    <property type="entry name" value="Glutaredoxin"/>
    <property type="match status" value="1"/>
</dbReference>
<evidence type="ECO:0000313" key="4">
    <source>
        <dbReference type="EnsemblMetazoa" id="XP_022660993"/>
    </source>
</evidence>
<evidence type="ECO:0000313" key="5">
    <source>
        <dbReference type="Proteomes" id="UP000594260"/>
    </source>
</evidence>
<dbReference type="GO" id="GO:0005737">
    <property type="term" value="C:cytoplasm"/>
    <property type="evidence" value="ECO:0007669"/>
    <property type="project" value="UniProtKB-ARBA"/>
</dbReference>
<dbReference type="InterPro" id="IPR036249">
    <property type="entry name" value="Thioredoxin-like_sf"/>
</dbReference>
<dbReference type="FunFam" id="3.40.30.10:FF:000245">
    <property type="entry name" value="Thioredoxin"/>
    <property type="match status" value="1"/>
</dbReference>
<dbReference type="InterPro" id="IPR017937">
    <property type="entry name" value="Thioredoxin_CS"/>
</dbReference>
<dbReference type="InterPro" id="IPR037047">
    <property type="entry name" value="PITH_dom_sf"/>
</dbReference>
<feature type="domain" description="Thioredoxin" evidence="2">
    <location>
        <begin position="1"/>
        <end position="108"/>
    </location>
</feature>
<dbReference type="SUPFAM" id="SSF52833">
    <property type="entry name" value="Thioredoxin-like"/>
    <property type="match status" value="1"/>
</dbReference>
<dbReference type="InterPro" id="IPR010400">
    <property type="entry name" value="PITH_dom"/>
</dbReference>
<dbReference type="PROSITE" id="PS51352">
    <property type="entry name" value="THIOREDOXIN_2"/>
    <property type="match status" value="1"/>
</dbReference>
<sequence>MPVITVSNKADFDSQMNTAGNRLVIVDFTASWCAPCQRIAPHFATLSNTYAADAVFLKVDIDEAREVAQQYNVTAVPTFIFFRGGERLFNMRGCNPTTLETKITELLSRCPEVERIQTHGDLAPFIAKQNSECLNESDNFNLAALLEGKAHLESDCDEQLLISIGFQQPVKLHSFRMTGPSNAAKTVCIFINQPHTLDFDSASSMKPVQVLELSPKDAEKDAIVELKFVKFQNVSNLQLFIKDNQDGSEVTRIDKLQFFGSALSSTNMSDFKRVTGKKGEAH</sequence>
<dbReference type="SUPFAM" id="SSF49785">
    <property type="entry name" value="Galactose-binding domain-like"/>
    <property type="match status" value="1"/>
</dbReference>
<keyword evidence="1" id="KW-1015">Disulfide bond</keyword>
<evidence type="ECO:0000259" key="2">
    <source>
        <dbReference type="PROSITE" id="PS51352"/>
    </source>
</evidence>
<dbReference type="CDD" id="cd02947">
    <property type="entry name" value="TRX_family"/>
    <property type="match status" value="1"/>
</dbReference>
<name>A0A7M7MGU8_VARDE</name>
<accession>A0A7M7MGU8</accession>
<keyword evidence="5" id="KW-1185">Reference proteome</keyword>
<proteinExistence type="predicted"/>
<feature type="domain" description="PITH" evidence="3">
    <location>
        <begin position="111"/>
        <end position="278"/>
    </location>
</feature>
<dbReference type="Pfam" id="PF06201">
    <property type="entry name" value="PITH"/>
    <property type="match status" value="1"/>
</dbReference>
<dbReference type="OMA" id="PIFEMFP"/>